<dbReference type="EMBL" id="JASAOG010000137">
    <property type="protein sequence ID" value="KAK0048431.1"/>
    <property type="molecule type" value="Genomic_DNA"/>
</dbReference>
<dbReference type="Proteomes" id="UP001233172">
    <property type="component" value="Unassembled WGS sequence"/>
</dbReference>
<protein>
    <submittedName>
        <fullName evidence="1">Uncharacterized protein</fullName>
    </submittedName>
</protein>
<sequence length="120" mass="13172">RLESLINDNATGVLVPEPTESDLTSVSEVATVADPVELPLCTSIQTDTLETGNKKVQCNIQLHKRIMKDTGTQTDVAMDIPYPVQASSPLHSGYSCEYSSDCYEPSIRSSIDTSFNIRYQ</sequence>
<feature type="non-terminal residue" evidence="1">
    <location>
        <position position="120"/>
    </location>
</feature>
<comment type="caution">
    <text evidence="1">The sequence shown here is derived from an EMBL/GenBank/DDBJ whole genome shotgun (WGS) entry which is preliminary data.</text>
</comment>
<reference evidence="1" key="2">
    <citation type="submission" date="2023-04" db="EMBL/GenBank/DDBJ databases">
        <authorList>
            <person name="Bu L."/>
            <person name="Lu L."/>
            <person name="Laidemitt M.R."/>
            <person name="Zhang S.M."/>
            <person name="Mutuku M."/>
            <person name="Mkoji G."/>
            <person name="Steinauer M."/>
            <person name="Loker E.S."/>
        </authorList>
    </citation>
    <scope>NUCLEOTIDE SEQUENCE</scope>
    <source>
        <strain evidence="1">KasaAsao</strain>
        <tissue evidence="1">Whole Snail</tissue>
    </source>
</reference>
<name>A0AAD8B5J4_BIOPF</name>
<organism evidence="1 2">
    <name type="scientific">Biomphalaria pfeifferi</name>
    <name type="common">Bloodfluke planorb</name>
    <name type="synonym">Freshwater snail</name>
    <dbReference type="NCBI Taxonomy" id="112525"/>
    <lineage>
        <taxon>Eukaryota</taxon>
        <taxon>Metazoa</taxon>
        <taxon>Spiralia</taxon>
        <taxon>Lophotrochozoa</taxon>
        <taxon>Mollusca</taxon>
        <taxon>Gastropoda</taxon>
        <taxon>Heterobranchia</taxon>
        <taxon>Euthyneura</taxon>
        <taxon>Panpulmonata</taxon>
        <taxon>Hygrophila</taxon>
        <taxon>Lymnaeoidea</taxon>
        <taxon>Planorbidae</taxon>
        <taxon>Biomphalaria</taxon>
    </lineage>
</organism>
<evidence type="ECO:0000313" key="1">
    <source>
        <dbReference type="EMBL" id="KAK0048431.1"/>
    </source>
</evidence>
<proteinExistence type="predicted"/>
<evidence type="ECO:0000313" key="2">
    <source>
        <dbReference type="Proteomes" id="UP001233172"/>
    </source>
</evidence>
<gene>
    <name evidence="1" type="ORF">Bpfe_022046</name>
</gene>
<accession>A0AAD8B5J4</accession>
<reference evidence="1" key="1">
    <citation type="journal article" date="2023" name="PLoS Negl. Trop. Dis.">
        <title>A genome sequence for Biomphalaria pfeifferi, the major vector snail for the human-infecting parasite Schistosoma mansoni.</title>
        <authorList>
            <person name="Bu L."/>
            <person name="Lu L."/>
            <person name="Laidemitt M.R."/>
            <person name="Zhang S.M."/>
            <person name="Mutuku M."/>
            <person name="Mkoji G."/>
            <person name="Steinauer M."/>
            <person name="Loker E.S."/>
        </authorList>
    </citation>
    <scope>NUCLEOTIDE SEQUENCE</scope>
    <source>
        <strain evidence="1">KasaAsao</strain>
    </source>
</reference>
<keyword evidence="2" id="KW-1185">Reference proteome</keyword>
<dbReference type="AlphaFoldDB" id="A0AAD8B5J4"/>